<evidence type="ECO:0000256" key="2">
    <source>
        <dbReference type="ARBA" id="ARBA00023015"/>
    </source>
</evidence>
<dbReference type="GO" id="GO:0003700">
    <property type="term" value="F:DNA-binding transcription factor activity"/>
    <property type="evidence" value="ECO:0007669"/>
    <property type="project" value="InterPro"/>
</dbReference>
<dbReference type="RefSeq" id="WP_100849003.1">
    <property type="nucleotide sequence ID" value="NZ_BMJF01000004.1"/>
</dbReference>
<dbReference type="GO" id="GO:0003677">
    <property type="term" value="F:DNA binding"/>
    <property type="evidence" value="ECO:0007669"/>
    <property type="project" value="UniProtKB-KW"/>
</dbReference>
<dbReference type="Gene3D" id="3.40.190.290">
    <property type="match status" value="1"/>
</dbReference>
<dbReference type="Gene3D" id="1.10.10.10">
    <property type="entry name" value="Winged helix-like DNA-binding domain superfamily/Winged helix DNA-binding domain"/>
    <property type="match status" value="1"/>
</dbReference>
<dbReference type="PANTHER" id="PTHR30419:SF28">
    <property type="entry name" value="HTH-TYPE TRANSCRIPTIONAL REGULATOR BSDA"/>
    <property type="match status" value="1"/>
</dbReference>
<dbReference type="Pfam" id="PF00126">
    <property type="entry name" value="HTH_1"/>
    <property type="match status" value="1"/>
</dbReference>
<dbReference type="AlphaFoldDB" id="A0A2K8QIL6"/>
<protein>
    <submittedName>
        <fullName evidence="5">LysR family transcriptional regulator</fullName>
    </submittedName>
</protein>
<dbReference type="EMBL" id="CP025003">
    <property type="protein sequence ID" value="ATZ93343.1"/>
    <property type="molecule type" value="Genomic_DNA"/>
</dbReference>
<dbReference type="PANTHER" id="PTHR30419">
    <property type="entry name" value="HTH-TYPE TRANSCRIPTIONAL REGULATOR YBHD"/>
    <property type="match status" value="1"/>
</dbReference>
<dbReference type="PROSITE" id="PS50931">
    <property type="entry name" value="HTH_LYSR"/>
    <property type="match status" value="1"/>
</dbReference>
<dbReference type="FunFam" id="1.10.10.10:FF:000001">
    <property type="entry name" value="LysR family transcriptional regulator"/>
    <property type="match status" value="1"/>
</dbReference>
<dbReference type="GeneID" id="66563649"/>
<comment type="similarity">
    <text evidence="1">Belongs to the LysR transcriptional regulatory family.</text>
</comment>
<name>A0A2K8QIL6_9GAMM</name>
<dbReference type="CDD" id="cd05466">
    <property type="entry name" value="PBP2_LTTR_substrate"/>
    <property type="match status" value="1"/>
</dbReference>
<dbReference type="SUPFAM" id="SSF53850">
    <property type="entry name" value="Periplasmic binding protein-like II"/>
    <property type="match status" value="1"/>
</dbReference>
<dbReference type="Pfam" id="PF03466">
    <property type="entry name" value="LysR_substrate"/>
    <property type="match status" value="1"/>
</dbReference>
<gene>
    <name evidence="5" type="ORF">CVE23_04745</name>
</gene>
<dbReference type="KEGG" id="dfn:CVE23_04745"/>
<evidence type="ECO:0000313" key="5">
    <source>
        <dbReference type="EMBL" id="ATZ93343.1"/>
    </source>
</evidence>
<dbReference type="Proteomes" id="UP000231901">
    <property type="component" value="Chromosome"/>
</dbReference>
<dbReference type="InterPro" id="IPR050950">
    <property type="entry name" value="HTH-type_LysR_regulators"/>
</dbReference>
<evidence type="ECO:0000313" key="6">
    <source>
        <dbReference type="Proteomes" id="UP000231901"/>
    </source>
</evidence>
<keyword evidence="4" id="KW-0804">Transcription</keyword>
<dbReference type="PRINTS" id="PR00039">
    <property type="entry name" value="HTHLYSR"/>
</dbReference>
<evidence type="ECO:0000256" key="1">
    <source>
        <dbReference type="ARBA" id="ARBA00009437"/>
    </source>
</evidence>
<evidence type="ECO:0000256" key="3">
    <source>
        <dbReference type="ARBA" id="ARBA00023125"/>
    </source>
</evidence>
<dbReference type="GO" id="GO:0005829">
    <property type="term" value="C:cytosol"/>
    <property type="evidence" value="ECO:0007669"/>
    <property type="project" value="TreeGrafter"/>
</dbReference>
<dbReference type="InterPro" id="IPR036390">
    <property type="entry name" value="WH_DNA-bd_sf"/>
</dbReference>
<dbReference type="InterPro" id="IPR005119">
    <property type="entry name" value="LysR_subst-bd"/>
</dbReference>
<keyword evidence="6" id="KW-1185">Reference proteome</keyword>
<dbReference type="InterPro" id="IPR036388">
    <property type="entry name" value="WH-like_DNA-bd_sf"/>
</dbReference>
<reference evidence="6" key="1">
    <citation type="journal article" date="2018" name="Genome Announc.">
        <title>Complete genome sequence of a Dickeya fangzhongdai type strain causing bleeding canker of pear tree trunks.</title>
        <authorList>
            <person name="Zhao Y."/>
            <person name="Tian Y."/>
            <person name="Li X."/>
            <person name="Hu B."/>
        </authorList>
    </citation>
    <scope>NUCLEOTIDE SEQUENCE [LARGE SCALE GENOMIC DNA]</scope>
    <source>
        <strain evidence="6">DSM 101947</strain>
    </source>
</reference>
<keyword evidence="3" id="KW-0238">DNA-binding</keyword>
<evidence type="ECO:0000256" key="4">
    <source>
        <dbReference type="ARBA" id="ARBA00023163"/>
    </source>
</evidence>
<accession>A0A2K8QIL6</accession>
<organism evidence="5 6">
    <name type="scientific">Dickeya fangzhongdai</name>
    <dbReference type="NCBI Taxonomy" id="1778540"/>
    <lineage>
        <taxon>Bacteria</taxon>
        <taxon>Pseudomonadati</taxon>
        <taxon>Pseudomonadota</taxon>
        <taxon>Gammaproteobacteria</taxon>
        <taxon>Enterobacterales</taxon>
        <taxon>Pectobacteriaceae</taxon>
        <taxon>Dickeya</taxon>
    </lineage>
</organism>
<proteinExistence type="inferred from homology"/>
<dbReference type="InterPro" id="IPR000847">
    <property type="entry name" value="LysR_HTH_N"/>
</dbReference>
<dbReference type="SUPFAM" id="SSF46785">
    <property type="entry name" value="Winged helix' DNA-binding domain"/>
    <property type="match status" value="1"/>
</dbReference>
<sequence length="315" mass="35864">MISIKRALYYHELVRKGSFTRAAKSLNISQAFLSQEISRLEQELERKLINRTTRQFALTPFGEAFDDKIKPLIREYYDVEQFVQSYEDSQDGALMVGVIPIFNRLKYYDVFTLFQKQHPNIELSFIDGVSSDLLEKVRNAEIHVSLSTPFDDYLQDPLFSHTIFLDDNLVAVMATDHPLAAQPSLTLHQLAQERPIVPQKGTGEHAAVSTAFSRAGLEDTCFRECSNLDIIMDLVMHHGGVVFLCTSVASSLKGYDIVIRPVATPITRTFAVSYLKRSAGIPMVRRFLDFMERHHPMLRDPTLRDPVSRDPMPRG</sequence>
<keyword evidence="2" id="KW-0805">Transcription regulation</keyword>